<evidence type="ECO:0000256" key="2">
    <source>
        <dbReference type="ARBA" id="ARBA00023125"/>
    </source>
</evidence>
<accession>A0A073AXX9</accession>
<reference evidence="6 7" key="1">
    <citation type="submission" date="2014-06" db="EMBL/GenBank/DDBJ databases">
        <title>Saccharopolyspora rectivirgula DSM-43113 Genome sequencing.</title>
        <authorList>
            <person name="Barrera C."/>
            <person name="Millon L."/>
            <person name="Rognon B."/>
            <person name="Zaugg C."/>
            <person name="Monod M."/>
        </authorList>
    </citation>
    <scope>NUCLEOTIDE SEQUENCE [LARGE SCALE GENOMIC DNA]</scope>
    <source>
        <strain evidence="6 7">DSM 43113</strain>
    </source>
</reference>
<evidence type="ECO:0000313" key="6">
    <source>
        <dbReference type="EMBL" id="KEI43932.1"/>
    </source>
</evidence>
<dbReference type="InterPro" id="IPR023772">
    <property type="entry name" value="DNA-bd_HTH_TetR-type_CS"/>
</dbReference>
<dbReference type="PROSITE" id="PS50977">
    <property type="entry name" value="HTH_TETR_2"/>
    <property type="match status" value="1"/>
</dbReference>
<feature type="DNA-binding region" description="H-T-H motif" evidence="4">
    <location>
        <begin position="42"/>
        <end position="61"/>
    </location>
</feature>
<dbReference type="AlphaFoldDB" id="A0A073AXX9"/>
<evidence type="ECO:0000259" key="5">
    <source>
        <dbReference type="PROSITE" id="PS50977"/>
    </source>
</evidence>
<dbReference type="EMBL" id="JNVU01000031">
    <property type="protein sequence ID" value="KEI43932.1"/>
    <property type="molecule type" value="Genomic_DNA"/>
</dbReference>
<dbReference type="InterPro" id="IPR009057">
    <property type="entry name" value="Homeodomain-like_sf"/>
</dbReference>
<dbReference type="PANTHER" id="PTHR30055:SF234">
    <property type="entry name" value="HTH-TYPE TRANSCRIPTIONAL REGULATOR BETI"/>
    <property type="match status" value="1"/>
</dbReference>
<feature type="domain" description="HTH tetR-type" evidence="5">
    <location>
        <begin position="19"/>
        <end position="79"/>
    </location>
</feature>
<protein>
    <submittedName>
        <fullName evidence="6">TetR family transcriptional regulator</fullName>
    </submittedName>
</protein>
<dbReference type="SUPFAM" id="SSF46689">
    <property type="entry name" value="Homeodomain-like"/>
    <property type="match status" value="1"/>
</dbReference>
<dbReference type="STRING" id="28042.GU90_13265"/>
<name>A0A073AXX9_9PSEU</name>
<dbReference type="PROSITE" id="PS01081">
    <property type="entry name" value="HTH_TETR_1"/>
    <property type="match status" value="1"/>
</dbReference>
<dbReference type="PRINTS" id="PR00455">
    <property type="entry name" value="HTHTETR"/>
</dbReference>
<evidence type="ECO:0000256" key="4">
    <source>
        <dbReference type="PROSITE-ProRule" id="PRU00335"/>
    </source>
</evidence>
<dbReference type="InterPro" id="IPR050109">
    <property type="entry name" value="HTH-type_TetR-like_transc_reg"/>
</dbReference>
<evidence type="ECO:0000256" key="1">
    <source>
        <dbReference type="ARBA" id="ARBA00023015"/>
    </source>
</evidence>
<gene>
    <name evidence="6" type="ORF">GU90_13265</name>
</gene>
<dbReference type="Gene3D" id="1.10.10.60">
    <property type="entry name" value="Homeodomain-like"/>
    <property type="match status" value="1"/>
</dbReference>
<dbReference type="Gene3D" id="1.10.357.10">
    <property type="entry name" value="Tetracycline Repressor, domain 2"/>
    <property type="match status" value="1"/>
</dbReference>
<dbReference type="PANTHER" id="PTHR30055">
    <property type="entry name" value="HTH-TYPE TRANSCRIPTIONAL REGULATOR RUTR"/>
    <property type="match status" value="1"/>
</dbReference>
<dbReference type="InterPro" id="IPR001647">
    <property type="entry name" value="HTH_TetR"/>
</dbReference>
<keyword evidence="3" id="KW-0804">Transcription</keyword>
<dbReference type="InterPro" id="IPR041347">
    <property type="entry name" value="MftR_C"/>
</dbReference>
<dbReference type="Pfam" id="PF17754">
    <property type="entry name" value="TetR_C_14"/>
    <property type="match status" value="1"/>
</dbReference>
<comment type="caution">
    <text evidence="6">The sequence shown here is derived from an EMBL/GenBank/DDBJ whole genome shotgun (WGS) entry which is preliminary data.</text>
</comment>
<dbReference type="GO" id="GO:0000976">
    <property type="term" value="F:transcription cis-regulatory region binding"/>
    <property type="evidence" value="ECO:0007669"/>
    <property type="project" value="TreeGrafter"/>
</dbReference>
<organism evidence="6 7">
    <name type="scientific">Saccharopolyspora rectivirgula</name>
    <dbReference type="NCBI Taxonomy" id="28042"/>
    <lineage>
        <taxon>Bacteria</taxon>
        <taxon>Bacillati</taxon>
        <taxon>Actinomycetota</taxon>
        <taxon>Actinomycetes</taxon>
        <taxon>Pseudonocardiales</taxon>
        <taxon>Pseudonocardiaceae</taxon>
        <taxon>Saccharopolyspora</taxon>
    </lineage>
</organism>
<dbReference type="Proteomes" id="UP000031419">
    <property type="component" value="Unassembled WGS sequence"/>
</dbReference>
<keyword evidence="2 4" id="KW-0238">DNA-binding</keyword>
<keyword evidence="7" id="KW-1185">Reference proteome</keyword>
<dbReference type="Pfam" id="PF00440">
    <property type="entry name" value="TetR_N"/>
    <property type="match status" value="1"/>
</dbReference>
<proteinExistence type="predicted"/>
<evidence type="ECO:0000313" key="7">
    <source>
        <dbReference type="Proteomes" id="UP000031419"/>
    </source>
</evidence>
<sequence length="217" mass="24162">MVLMPVQTDQGSLRARKKQRTRAALVEAGLDLFLDKGYDSTTIDEIAAQVEVSPRTFFRYFASKEDVALAKGAELDDLVVQALIERPQDEPPLPALRNAVLDMVRRAAESDGVTRFLHVQHLITKTPALMAGNLRRSADTEKRLTDEIARREGIDPERDMRPRVLVGVVYTGLRIGLEVTCADPQRDVNRMITAVQRAIDLATGGIPEQWRKRGGSC</sequence>
<dbReference type="GO" id="GO:0003700">
    <property type="term" value="F:DNA-binding transcription factor activity"/>
    <property type="evidence" value="ECO:0007669"/>
    <property type="project" value="TreeGrafter"/>
</dbReference>
<dbReference type="eggNOG" id="COG1309">
    <property type="taxonomic scope" value="Bacteria"/>
</dbReference>
<keyword evidence="1" id="KW-0805">Transcription regulation</keyword>
<evidence type="ECO:0000256" key="3">
    <source>
        <dbReference type="ARBA" id="ARBA00023163"/>
    </source>
</evidence>